<keyword evidence="3" id="KW-1185">Reference proteome</keyword>
<dbReference type="OrthoDB" id="19159at2759"/>
<dbReference type="STRING" id="1245528.M3HFG6"/>
<proteinExistence type="predicted"/>
<dbReference type="InterPro" id="IPR034586">
    <property type="entry name" value="Bfa1/Byr4"/>
</dbReference>
<dbReference type="PANTHER" id="PTHR35140:SF1">
    <property type="entry name" value="MITOTIC CHECK POINT PROTEIN BFA1"/>
    <property type="match status" value="1"/>
</dbReference>
<dbReference type="PANTHER" id="PTHR35140">
    <property type="entry name" value="MITOTIC CHECK POINT PROTEIN BFA1"/>
    <property type="match status" value="1"/>
</dbReference>
<comment type="caution">
    <text evidence="2">The sequence shown here is derived from an EMBL/GenBank/DDBJ whole genome shotgun (WGS) entry which is preliminary data.</text>
</comment>
<reference evidence="2 3" key="1">
    <citation type="submission" date="2013-02" db="EMBL/GenBank/DDBJ databases">
        <title>Genome sequence of Candida maltosa Xu316, a potential industrial strain for xylitol and ethanol production.</title>
        <authorList>
            <person name="Yu J."/>
            <person name="Wang Q."/>
            <person name="Geng X."/>
            <person name="Bao W."/>
            <person name="He P."/>
            <person name="Cai J."/>
        </authorList>
    </citation>
    <scope>NUCLEOTIDE SEQUENCE [LARGE SCALE GENOMIC DNA]</scope>
    <source>
        <strain evidence="3">Xu316</strain>
    </source>
</reference>
<dbReference type="Proteomes" id="UP000011777">
    <property type="component" value="Unassembled WGS sequence"/>
</dbReference>
<dbReference type="OMA" id="NYEYTRD"/>
<evidence type="ECO:0000313" key="3">
    <source>
        <dbReference type="Proteomes" id="UP000011777"/>
    </source>
</evidence>
<dbReference type="GO" id="GO:0044732">
    <property type="term" value="C:mitotic spindle pole body"/>
    <property type="evidence" value="ECO:0007669"/>
    <property type="project" value="TreeGrafter"/>
</dbReference>
<dbReference type="EMBL" id="AOGT01002212">
    <property type="protein sequence ID" value="EMG45992.1"/>
    <property type="molecule type" value="Genomic_DNA"/>
</dbReference>
<feature type="compositionally biased region" description="Basic residues" evidence="1">
    <location>
        <begin position="246"/>
        <end position="260"/>
    </location>
</feature>
<dbReference type="eggNOG" id="ENOG502R6H5">
    <property type="taxonomic scope" value="Eukaryota"/>
</dbReference>
<name>M3HFG6_CANMX</name>
<dbReference type="GO" id="GO:1990334">
    <property type="term" value="C:Bfa1-Bub2 complex"/>
    <property type="evidence" value="ECO:0007669"/>
    <property type="project" value="InterPro"/>
</dbReference>
<feature type="compositionally biased region" description="Low complexity" evidence="1">
    <location>
        <begin position="42"/>
        <end position="57"/>
    </location>
</feature>
<dbReference type="HOGENOM" id="CLU_030433_0_0_1"/>
<dbReference type="AlphaFoldDB" id="M3HFG6"/>
<organism evidence="2 3">
    <name type="scientific">Candida maltosa (strain Xu316)</name>
    <name type="common">Yeast</name>
    <dbReference type="NCBI Taxonomy" id="1245528"/>
    <lineage>
        <taxon>Eukaryota</taxon>
        <taxon>Fungi</taxon>
        <taxon>Dikarya</taxon>
        <taxon>Ascomycota</taxon>
        <taxon>Saccharomycotina</taxon>
        <taxon>Pichiomycetes</taxon>
        <taxon>Debaryomycetaceae</taxon>
        <taxon>Candida/Lodderomyces clade</taxon>
        <taxon>Candida</taxon>
    </lineage>
</organism>
<gene>
    <name evidence="2" type="ORF">G210_3779</name>
</gene>
<dbReference type="GO" id="GO:0031578">
    <property type="term" value="P:mitotic spindle orientation checkpoint signaling"/>
    <property type="evidence" value="ECO:0007669"/>
    <property type="project" value="TreeGrafter"/>
</dbReference>
<dbReference type="GO" id="GO:0005096">
    <property type="term" value="F:GTPase activator activity"/>
    <property type="evidence" value="ECO:0007669"/>
    <property type="project" value="InterPro"/>
</dbReference>
<feature type="region of interest" description="Disordered" evidence="1">
    <location>
        <begin position="37"/>
        <end position="88"/>
    </location>
</feature>
<evidence type="ECO:0000313" key="2">
    <source>
        <dbReference type="EMBL" id="EMG45992.1"/>
    </source>
</evidence>
<protein>
    <submittedName>
        <fullName evidence="2">Putative spindle checkpoint protein</fullName>
    </submittedName>
</protein>
<sequence>MAPNKRDLLKQFTEEEDNIFGDIEGFEYEDVDTLRMNKFHPHPSQSSSPSFAIHSSPMTGKRVTRETLSEYSEENDTDPTSQFSEDGFSQEDFEKVTSIYQEMNQRLIATKVAQQKEYEKEKLELMSRRRDHFDPNQTLKVKDYNKLTNENLTLLDQLDNEKTVNYDYVRDDKDDFEDGFVDKDFEMKLRIQPSMPTLRQNVPSLKKYKSHGEFKCDSRVRSKLDRIPSFYTKDHLLSKYKENKQPSHHSIPRQQSHKKMGTVKCLNNNSEVPFTFQNPGSMRLNSAKNRWEGNEIDLMRFEKPSLITPGDAKSRKQQGNMIYDEQNLRWINMDHDDQNVFDDIPDLDDKKLRSPIRGLSQFTLRTASTATLNTEPRTVLSDLGLTSKLVDKFRKEQIKIEKKISNWFQDPSSDFNRDHYWEIRKMVTED</sequence>
<accession>M3HFG6</accession>
<evidence type="ECO:0000256" key="1">
    <source>
        <dbReference type="SAM" id="MobiDB-lite"/>
    </source>
</evidence>
<feature type="region of interest" description="Disordered" evidence="1">
    <location>
        <begin position="241"/>
        <end position="260"/>
    </location>
</feature>